<name>A0A5D0TTE9_9ACTN</name>
<keyword evidence="4" id="KW-1185">Reference proteome</keyword>
<dbReference type="SUPFAM" id="SSF50249">
    <property type="entry name" value="Nucleic acid-binding proteins"/>
    <property type="match status" value="1"/>
</dbReference>
<reference evidence="3 4" key="1">
    <citation type="submission" date="2019-08" db="EMBL/GenBank/DDBJ databases">
        <title>Actinomadura sp. nov. CYP1-5 isolated from mountain soil.</title>
        <authorList>
            <person name="Songsumanus A."/>
            <person name="Kuncharoen N."/>
            <person name="Kudo T."/>
            <person name="Yuki M."/>
            <person name="Igarashi Y."/>
            <person name="Tanasupawat S."/>
        </authorList>
    </citation>
    <scope>NUCLEOTIDE SEQUENCE [LARGE SCALE GENOMIC DNA]</scope>
    <source>
        <strain evidence="3 4">GKU157</strain>
    </source>
</reference>
<dbReference type="PANTHER" id="PTHR34075:SF5">
    <property type="entry name" value="BLR3430 PROTEIN"/>
    <property type="match status" value="1"/>
</dbReference>
<dbReference type="Proteomes" id="UP000322634">
    <property type="component" value="Unassembled WGS sequence"/>
</dbReference>
<evidence type="ECO:0000313" key="4">
    <source>
        <dbReference type="Proteomes" id="UP000322634"/>
    </source>
</evidence>
<dbReference type="EMBL" id="VSFF01000015">
    <property type="protein sequence ID" value="TYC08984.1"/>
    <property type="molecule type" value="Genomic_DNA"/>
</dbReference>
<feature type="domain" description="ChsH2 C-terminal OB-fold" evidence="1">
    <location>
        <begin position="142"/>
        <end position="206"/>
    </location>
</feature>
<dbReference type="PANTHER" id="PTHR34075">
    <property type="entry name" value="BLR3430 PROTEIN"/>
    <property type="match status" value="1"/>
</dbReference>
<feature type="domain" description="ChsH2 rubredoxin-like zinc ribbon" evidence="2">
    <location>
        <begin position="105"/>
        <end position="138"/>
    </location>
</feature>
<sequence length="224" mass="24804">MGPGRPCRTRRRAPAQHVRRAYERKLHAGFRAPCRGGQATARRGRRTAGRELQDRAVHVRLAHCDIARSRCRLSRPEPIGKGEPMDVAAYTELLPEITPTNQPFWDGCAAGELRLQKCADCGRHRFPDSPVCPECLSGAASWEAVSGTGTIWSWCTMHQKYFAAFADEVPYQLVYVRLAEGPLVISTLTDGSPEPRLDQPVRAVFQPDGAGRAVVRFSAEADPR</sequence>
<proteinExistence type="predicted"/>
<dbReference type="InterPro" id="IPR012340">
    <property type="entry name" value="NA-bd_OB-fold"/>
</dbReference>
<dbReference type="InterPro" id="IPR002878">
    <property type="entry name" value="ChsH2_C"/>
</dbReference>
<accession>A0A5D0TTE9</accession>
<comment type="caution">
    <text evidence="3">The sequence shown here is derived from an EMBL/GenBank/DDBJ whole genome shotgun (WGS) entry which is preliminary data.</text>
</comment>
<evidence type="ECO:0008006" key="5">
    <source>
        <dbReference type="Google" id="ProtNLM"/>
    </source>
</evidence>
<dbReference type="OrthoDB" id="7470921at2"/>
<evidence type="ECO:0000259" key="2">
    <source>
        <dbReference type="Pfam" id="PF12172"/>
    </source>
</evidence>
<dbReference type="InterPro" id="IPR022002">
    <property type="entry name" value="ChsH2_Znr"/>
</dbReference>
<organism evidence="3 4">
    <name type="scientific">Actinomadura syzygii</name>
    <dbReference type="NCBI Taxonomy" id="1427538"/>
    <lineage>
        <taxon>Bacteria</taxon>
        <taxon>Bacillati</taxon>
        <taxon>Actinomycetota</taxon>
        <taxon>Actinomycetes</taxon>
        <taxon>Streptosporangiales</taxon>
        <taxon>Thermomonosporaceae</taxon>
        <taxon>Actinomadura</taxon>
    </lineage>
</organism>
<dbReference type="Gene3D" id="6.10.30.10">
    <property type="match status" value="1"/>
</dbReference>
<evidence type="ECO:0000259" key="1">
    <source>
        <dbReference type="Pfam" id="PF01796"/>
    </source>
</evidence>
<dbReference type="Pfam" id="PF01796">
    <property type="entry name" value="OB_ChsH2_C"/>
    <property type="match status" value="1"/>
</dbReference>
<gene>
    <name evidence="3" type="ORF">FXF65_36325</name>
</gene>
<evidence type="ECO:0000313" key="3">
    <source>
        <dbReference type="EMBL" id="TYC08984.1"/>
    </source>
</evidence>
<dbReference type="Pfam" id="PF12172">
    <property type="entry name" value="zf-ChsH2"/>
    <property type="match status" value="1"/>
</dbReference>
<dbReference type="AlphaFoldDB" id="A0A5D0TTE9"/>
<protein>
    <recommendedName>
        <fullName evidence="5">Zn-ribbon domain-containing OB-fold protein</fullName>
    </recommendedName>
</protein>
<dbReference type="InterPro" id="IPR052513">
    <property type="entry name" value="Thioester_dehydratase-like"/>
</dbReference>